<dbReference type="RefSeq" id="WP_165139809.1">
    <property type="nucleotide sequence ID" value="NZ_JAALLT010000002.1"/>
</dbReference>
<organism evidence="9 10">
    <name type="scientific">Halalkalibaculum roseum</name>
    <dbReference type="NCBI Taxonomy" id="2709311"/>
    <lineage>
        <taxon>Bacteria</taxon>
        <taxon>Pseudomonadati</taxon>
        <taxon>Balneolota</taxon>
        <taxon>Balneolia</taxon>
        <taxon>Balneolales</taxon>
        <taxon>Balneolaceae</taxon>
        <taxon>Halalkalibaculum</taxon>
    </lineage>
</organism>
<keyword evidence="5 7" id="KW-0472">Membrane</keyword>
<evidence type="ECO:0000256" key="2">
    <source>
        <dbReference type="ARBA" id="ARBA00022475"/>
    </source>
</evidence>
<accession>A0A6M1SLP5</accession>
<reference evidence="9 10" key="1">
    <citation type="submission" date="2020-02" db="EMBL/GenBank/DDBJ databases">
        <title>Balneolaceae bacterium YR4-1, complete genome.</title>
        <authorList>
            <person name="Li Y."/>
            <person name="Wu S."/>
        </authorList>
    </citation>
    <scope>NUCLEOTIDE SEQUENCE [LARGE SCALE GENOMIC DNA]</scope>
    <source>
        <strain evidence="9 10">YR4-1</strain>
    </source>
</reference>
<evidence type="ECO:0000313" key="10">
    <source>
        <dbReference type="Proteomes" id="UP000473278"/>
    </source>
</evidence>
<keyword evidence="10" id="KW-1185">Reference proteome</keyword>
<comment type="subcellular location">
    <subcellularLocation>
        <location evidence="1">Cell membrane</location>
        <topology evidence="1">Multi-pass membrane protein</topology>
    </subcellularLocation>
</comment>
<feature type="transmembrane region" description="Helical" evidence="7">
    <location>
        <begin position="32"/>
        <end position="50"/>
    </location>
</feature>
<evidence type="ECO:0000256" key="4">
    <source>
        <dbReference type="ARBA" id="ARBA00022989"/>
    </source>
</evidence>
<dbReference type="GO" id="GO:0005886">
    <property type="term" value="C:plasma membrane"/>
    <property type="evidence" value="ECO:0007669"/>
    <property type="project" value="UniProtKB-SubCell"/>
</dbReference>
<dbReference type="InterPro" id="IPR003856">
    <property type="entry name" value="LPS_length_determ_N"/>
</dbReference>
<comment type="caution">
    <text evidence="9">The sequence shown here is derived from an EMBL/GenBank/DDBJ whole genome shotgun (WGS) entry which is preliminary data.</text>
</comment>
<dbReference type="Proteomes" id="UP000473278">
    <property type="component" value="Unassembled WGS sequence"/>
</dbReference>
<evidence type="ECO:0000256" key="7">
    <source>
        <dbReference type="SAM" id="Phobius"/>
    </source>
</evidence>
<keyword evidence="2" id="KW-1003">Cell membrane</keyword>
<feature type="domain" description="Polysaccharide chain length determinant N-terminal" evidence="8">
    <location>
        <begin position="16"/>
        <end position="83"/>
    </location>
</feature>
<feature type="coiled-coil region" evidence="6">
    <location>
        <begin position="241"/>
        <end position="275"/>
    </location>
</feature>
<evidence type="ECO:0000313" key="9">
    <source>
        <dbReference type="EMBL" id="NGP75919.1"/>
    </source>
</evidence>
<dbReference type="AlphaFoldDB" id="A0A6M1SLP5"/>
<keyword evidence="6" id="KW-0175">Coiled coil</keyword>
<proteinExistence type="predicted"/>
<dbReference type="GO" id="GO:0004713">
    <property type="term" value="F:protein tyrosine kinase activity"/>
    <property type="evidence" value="ECO:0007669"/>
    <property type="project" value="TreeGrafter"/>
</dbReference>
<protein>
    <recommendedName>
        <fullName evidence="8">Polysaccharide chain length determinant N-terminal domain-containing protein</fullName>
    </recommendedName>
</protein>
<dbReference type="EMBL" id="JAALLT010000002">
    <property type="protein sequence ID" value="NGP75919.1"/>
    <property type="molecule type" value="Genomic_DNA"/>
</dbReference>
<keyword evidence="3 7" id="KW-0812">Transmembrane</keyword>
<evidence type="ECO:0000256" key="6">
    <source>
        <dbReference type="SAM" id="Coils"/>
    </source>
</evidence>
<evidence type="ECO:0000259" key="8">
    <source>
        <dbReference type="Pfam" id="PF02706"/>
    </source>
</evidence>
<dbReference type="Pfam" id="PF02706">
    <property type="entry name" value="Wzz"/>
    <property type="match status" value="1"/>
</dbReference>
<dbReference type="PANTHER" id="PTHR32309">
    <property type="entry name" value="TYROSINE-PROTEIN KINASE"/>
    <property type="match status" value="1"/>
</dbReference>
<dbReference type="PANTHER" id="PTHR32309:SF13">
    <property type="entry name" value="FERRIC ENTEROBACTIN TRANSPORT PROTEIN FEPE"/>
    <property type="match status" value="1"/>
</dbReference>
<evidence type="ECO:0000256" key="5">
    <source>
        <dbReference type="ARBA" id="ARBA00023136"/>
    </source>
</evidence>
<sequence length="372" mass="42016">MPVEEWESRETSEDIISLGTLIKLLWDNRKTLYKYLSIGIVIGLFVAIMSPKEYQSQATLLPEVQSSESGASRLLQQYGGILGINAGSATSTETMISPILYPQIVQSLPFQLELLNTNISFPRFDTTTTVFNYFDEIYKPSILSYVRGYTIGLPGKIVGLFKSEGGTQQPLPNEFKADSIISVTEHQMEIIENLRSRISISFNDEIGVINLNVRMPDPNAAASLANLSIDLIREYVTRYRTRKAQEDLEFAQIQKSNAREEFEQAQNKLSEFRDNNINLATAKAQSQEQRLQSEYDLAFNVYNTLAQQVEQAKLKLQEQTPVVRILQPVQVPVNDDTSGLRILILISLISTLIGIGWIFIQYFLLNNSSLEE</sequence>
<feature type="transmembrane region" description="Helical" evidence="7">
    <location>
        <begin position="342"/>
        <end position="364"/>
    </location>
</feature>
<name>A0A6M1SLP5_9BACT</name>
<dbReference type="InterPro" id="IPR050445">
    <property type="entry name" value="Bact_polysacc_biosynth/exp"/>
</dbReference>
<evidence type="ECO:0000256" key="1">
    <source>
        <dbReference type="ARBA" id="ARBA00004651"/>
    </source>
</evidence>
<evidence type="ECO:0000256" key="3">
    <source>
        <dbReference type="ARBA" id="ARBA00022692"/>
    </source>
</evidence>
<gene>
    <name evidence="9" type="ORF">G3570_04690</name>
</gene>
<keyword evidence="4 7" id="KW-1133">Transmembrane helix</keyword>